<evidence type="ECO:0000313" key="1">
    <source>
        <dbReference type="EMBL" id="ACN52971.1"/>
    </source>
</evidence>
<dbReference type="EMBL" id="CP001440">
    <property type="protein sequence ID" value="ACN52971.1"/>
    <property type="molecule type" value="Genomic_DNA"/>
</dbReference>
<evidence type="ECO:0000313" key="2">
    <source>
        <dbReference type="Proteomes" id="UP000006163"/>
    </source>
</evidence>
<organism evidence="1 2">
    <name type="scientific">Borreliella valaisiana VS116</name>
    <dbReference type="NCBI Taxonomy" id="445987"/>
    <lineage>
        <taxon>Bacteria</taxon>
        <taxon>Pseudomonadati</taxon>
        <taxon>Spirochaetota</taxon>
        <taxon>Spirochaetia</taxon>
        <taxon>Spirochaetales</taxon>
        <taxon>Borreliaceae</taxon>
        <taxon>Borreliella</taxon>
    </lineage>
</organism>
<sequence>MLFTIKSSTSLINVLLSILFDISKLTSFSLKILFLKLKTSCSHFLTNSSTFDIKESFLFILQLIDAAFIKKNKLQCSSPVHASCICACNSI</sequence>
<accession>C0R9A7</accession>
<keyword evidence="1" id="KW-0614">Plasmid</keyword>
<dbReference type="Proteomes" id="UP000006163">
    <property type="component" value="Plasmid VS116_lp28-3"/>
</dbReference>
<dbReference type="AlphaFoldDB" id="C0R9A7"/>
<keyword evidence="2" id="KW-1185">Reference proteome</keyword>
<proteinExistence type="predicted"/>
<dbReference type="HOGENOM" id="CLU_2421116_0_0_12"/>
<protein>
    <submittedName>
        <fullName evidence="1">Uncharacterized protein</fullName>
    </submittedName>
</protein>
<geneLocation type="plasmid" evidence="1 2">
    <name>VS116_lp28-3</name>
</geneLocation>
<reference evidence="1 2" key="1">
    <citation type="journal article" date="2012" name="J. Bacteriol.">
        <title>Whole-Genome Sequences of Borrelia bissettii, Borrelia valaisiana, and Borrelia spielmanii.</title>
        <authorList>
            <person name="Schutzer S.E."/>
            <person name="Fraser-Liggett C.M."/>
            <person name="Qiu W.G."/>
            <person name="Kraiczy P."/>
            <person name="Mongodin E.F."/>
            <person name="Dunn J.J."/>
            <person name="Luft B.J."/>
            <person name="Casjens S.R."/>
        </authorList>
    </citation>
    <scope>NUCLEOTIDE SEQUENCE [LARGE SCALE GENOMIC DNA]</scope>
    <source>
        <strain evidence="1 2">VS116</strain>
        <plasmid evidence="1">VS116_lp28-3</plasmid>
    </source>
</reference>
<gene>
    <name evidence="1" type="ORF">BVAVS116_H0050</name>
</gene>
<name>C0R9A7_BORVA</name>